<dbReference type="GO" id="GO:1901605">
    <property type="term" value="P:alpha-amino acid metabolic process"/>
    <property type="evidence" value="ECO:0007669"/>
    <property type="project" value="UniProtKB-ARBA"/>
</dbReference>
<evidence type="ECO:0000259" key="3">
    <source>
        <dbReference type="Pfam" id="PF00291"/>
    </source>
</evidence>
<dbReference type="EMBL" id="CP163435">
    <property type="protein sequence ID" value="XDQ26693.1"/>
    <property type="molecule type" value="Genomic_DNA"/>
</dbReference>
<evidence type="ECO:0000313" key="4">
    <source>
        <dbReference type="EMBL" id="XDQ26693.1"/>
    </source>
</evidence>
<dbReference type="Gene3D" id="3.40.50.1100">
    <property type="match status" value="2"/>
</dbReference>
<dbReference type="RefSeq" id="WP_369233946.1">
    <property type="nucleotide sequence ID" value="NZ_CP163435.1"/>
</dbReference>
<dbReference type="Pfam" id="PF00291">
    <property type="entry name" value="PALP"/>
    <property type="match status" value="1"/>
</dbReference>
<dbReference type="InterPro" id="IPR036052">
    <property type="entry name" value="TrpB-like_PALP_sf"/>
</dbReference>
<keyword evidence="2" id="KW-0663">Pyridoxal phosphate</keyword>
<feature type="domain" description="Tryptophan synthase beta chain-like PALP" evidence="3">
    <location>
        <begin position="10"/>
        <end position="290"/>
    </location>
</feature>
<name>A0AB39PCB6_9ACTN</name>
<dbReference type="InterPro" id="IPR050214">
    <property type="entry name" value="Cys_Synth/Cystath_Beta-Synth"/>
</dbReference>
<comment type="cofactor">
    <cofactor evidence="1">
        <name>pyridoxal 5'-phosphate</name>
        <dbReference type="ChEBI" id="CHEBI:597326"/>
    </cofactor>
</comment>
<proteinExistence type="predicted"/>
<dbReference type="CDD" id="cd01561">
    <property type="entry name" value="CBS_like"/>
    <property type="match status" value="1"/>
</dbReference>
<evidence type="ECO:0000256" key="2">
    <source>
        <dbReference type="ARBA" id="ARBA00022898"/>
    </source>
</evidence>
<sequence length="340" mass="36560">MRDVEQVFRDAVRDTPLRRVRCRYRGGTVPFGLKMEAHGSSGSVKDRTAVGLLRQLHQERPLVPGTVVVESTSGNLGLAMARILPEIGCEFLAVVDLKTPGPTMRALRDMGARLVVVDEPDGRGGYLLSRLETVRRLCAENPGYRWTNQYENPAGPRMHSRTTGPEIVAQAGPELSAVYAPVSTGGTFAGISAHLRDARPDVARVAVDVTGSAALYGDPGQRRIPGIGASRPSLFITPGDYDRAVLVEDAEAMAVCRILHEDLGLAVGGSSGCTVRALLADHEGPDGGLSVCLAADGGEKYRETIYSDEWTVAQGIHEDVLRAVKQLRYEGLSFTWARSA</sequence>
<dbReference type="PANTHER" id="PTHR10314">
    <property type="entry name" value="CYSTATHIONINE BETA-SYNTHASE"/>
    <property type="match status" value="1"/>
</dbReference>
<organism evidence="4">
    <name type="scientific">Streptomyces sp. R21</name>
    <dbReference type="NCBI Taxonomy" id="3238627"/>
    <lineage>
        <taxon>Bacteria</taxon>
        <taxon>Bacillati</taxon>
        <taxon>Actinomycetota</taxon>
        <taxon>Actinomycetes</taxon>
        <taxon>Kitasatosporales</taxon>
        <taxon>Streptomycetaceae</taxon>
        <taxon>Streptomyces</taxon>
    </lineage>
</organism>
<dbReference type="SUPFAM" id="SSF53686">
    <property type="entry name" value="Tryptophan synthase beta subunit-like PLP-dependent enzymes"/>
    <property type="match status" value="1"/>
</dbReference>
<reference evidence="4" key="1">
    <citation type="submission" date="2024-07" db="EMBL/GenBank/DDBJ databases">
        <authorList>
            <person name="Yu S.T."/>
        </authorList>
    </citation>
    <scope>NUCLEOTIDE SEQUENCE</scope>
    <source>
        <strain evidence="4">R21</strain>
    </source>
</reference>
<accession>A0AB39PCB6</accession>
<dbReference type="InterPro" id="IPR001926">
    <property type="entry name" value="TrpB-like_PALP"/>
</dbReference>
<dbReference type="AlphaFoldDB" id="A0AB39PCB6"/>
<gene>
    <name evidence="4" type="ORF">AB5J56_19145</name>
</gene>
<protein>
    <submittedName>
        <fullName evidence="4">Pyridoxal-phosphate dependent enzyme</fullName>
    </submittedName>
</protein>
<evidence type="ECO:0000256" key="1">
    <source>
        <dbReference type="ARBA" id="ARBA00001933"/>
    </source>
</evidence>